<protein>
    <submittedName>
        <fullName evidence="4">Pentatricopeptide repeat-containing protein, mitochondrial</fullName>
    </submittedName>
</protein>
<feature type="repeat" description="PPR" evidence="3">
    <location>
        <begin position="544"/>
        <end position="578"/>
    </location>
</feature>
<dbReference type="NCBIfam" id="TIGR00756">
    <property type="entry name" value="PPR"/>
    <property type="match status" value="5"/>
</dbReference>
<dbReference type="Pfam" id="PF20431">
    <property type="entry name" value="E_motif"/>
    <property type="match status" value="1"/>
</dbReference>
<feature type="non-terminal residue" evidence="4">
    <location>
        <position position="1"/>
    </location>
</feature>
<dbReference type="OrthoDB" id="185373at2759"/>
<evidence type="ECO:0000313" key="5">
    <source>
        <dbReference type="Proteomes" id="UP000257109"/>
    </source>
</evidence>
<dbReference type="GO" id="GO:0003723">
    <property type="term" value="F:RNA binding"/>
    <property type="evidence" value="ECO:0007669"/>
    <property type="project" value="InterPro"/>
</dbReference>
<feature type="repeat" description="PPR" evidence="3">
    <location>
        <begin position="681"/>
        <end position="715"/>
    </location>
</feature>
<dbReference type="InterPro" id="IPR046848">
    <property type="entry name" value="E_motif"/>
</dbReference>
<dbReference type="FunFam" id="1.25.40.10:FF:001392">
    <property type="entry name" value="Pentatricopeptide repeat-containing protein, mitochondrial isoform A"/>
    <property type="match status" value="1"/>
</dbReference>
<dbReference type="PANTHER" id="PTHR47926">
    <property type="entry name" value="PENTATRICOPEPTIDE REPEAT-CONTAINING PROTEIN"/>
    <property type="match status" value="1"/>
</dbReference>
<reference evidence="4" key="1">
    <citation type="submission" date="2018-05" db="EMBL/GenBank/DDBJ databases">
        <title>Draft genome of Mucuna pruriens seed.</title>
        <authorList>
            <person name="Nnadi N.E."/>
            <person name="Vos R."/>
            <person name="Hasami M.H."/>
            <person name="Devisetty U.K."/>
            <person name="Aguiy J.C."/>
        </authorList>
    </citation>
    <scope>NUCLEOTIDE SEQUENCE [LARGE SCALE GENOMIC DNA]</scope>
    <source>
        <strain evidence="4">JCA_2017</strain>
    </source>
</reference>
<dbReference type="Proteomes" id="UP000257109">
    <property type="component" value="Unassembled WGS sequence"/>
</dbReference>
<comment type="caution">
    <text evidence="4">The sequence shown here is derived from an EMBL/GenBank/DDBJ whole genome shotgun (WGS) entry which is preliminary data.</text>
</comment>
<dbReference type="InterPro" id="IPR002885">
    <property type="entry name" value="PPR_rpt"/>
</dbReference>
<proteinExistence type="inferred from homology"/>
<evidence type="ECO:0000256" key="3">
    <source>
        <dbReference type="PROSITE-ProRule" id="PRU00708"/>
    </source>
</evidence>
<dbReference type="SUPFAM" id="SSF48452">
    <property type="entry name" value="TPR-like"/>
    <property type="match status" value="1"/>
</dbReference>
<evidence type="ECO:0000256" key="1">
    <source>
        <dbReference type="ARBA" id="ARBA00022737"/>
    </source>
</evidence>
<dbReference type="GO" id="GO:0005739">
    <property type="term" value="C:mitochondrion"/>
    <property type="evidence" value="ECO:0007669"/>
    <property type="project" value="UniProtKB-ARBA"/>
</dbReference>
<dbReference type="GO" id="GO:0009451">
    <property type="term" value="P:RNA modification"/>
    <property type="evidence" value="ECO:0007669"/>
    <property type="project" value="InterPro"/>
</dbReference>
<dbReference type="FunFam" id="1.25.40.10:FF:000573">
    <property type="entry name" value="Pentatricopeptide repeat-containing protein mitochondrial"/>
    <property type="match status" value="1"/>
</dbReference>
<feature type="repeat" description="PPR" evidence="3">
    <location>
        <begin position="114"/>
        <end position="148"/>
    </location>
</feature>
<comment type="similarity">
    <text evidence="2">Belongs to the PPR family. PCMP-E subfamily.</text>
</comment>
<dbReference type="FunFam" id="1.25.40.10:FF:002151">
    <property type="entry name" value="Pentatricopeptide repeat-containing protein mitochondrial"/>
    <property type="match status" value="1"/>
</dbReference>
<keyword evidence="1" id="KW-0677">Repeat</keyword>
<dbReference type="InterPro" id="IPR046960">
    <property type="entry name" value="PPR_At4g14850-like_plant"/>
</dbReference>
<dbReference type="STRING" id="157652.A0A371HEH0"/>
<dbReference type="AlphaFoldDB" id="A0A371HEH0"/>
<sequence>MLYSQLAFKTLHNVRLQLLFKLGSKLFHALKHEHHLFDLIPHPNVASVNRSILNHLHNNLPFQALAAFKNQFQLHSLENIDEVTVALSLKACQGVLKLGCQIHGFMVSSGFVSQVTVMNSLMKMYCKSGNFGKALLVFENLSHPDIVSWNTMLSGFEESVDALNFARCMHFRGVVFDPVTYTTALAFCWGDHGFFFGWQLHSLVLKWGFGCEVFIGNALVTMYSRWGMLDEARRVFDEMTIRDLVSWNAMISGYAQEGGCYGLEAVLLFVNMARQGMLLDHVSLTGAVSACGYMKNLELGRQIHGLAQKVGYGRHVSVCNVLMSTYSKCEVPKDAKAVFLLISNRNVVSWTTMISIDEEDAVSLFNAMRVDGVYPNDVTFIGLIHAITIRNLVTEGLMVHGLCIKSCFLSEQTVSNSLITMYAKFESIQESKKIFEELNCRETISWNALISGYAQNGLYKEAFLTFLSAVKEIKPNQYTFGSVLNAIAAAEDISLKHGQCCHSHLLKLGLTTDPIVSGALLDMYGKRGDIIESQRVFNETLERTQFSWTAIISAYARHGDFESVMSLYTEMEREGSSPDCITFLSVLAACCRKGMVDVGHRVFDSMMKKHSIEPTSEHFSIMVDMLGRAGRLDEAEVLMHQIPGGPGLSVLQSLLGSCRLHGNMEMAERVVGRLIEMDPTSSGPYVLMANLYAEKGKWEKVAEVRRQMRGRGVKKEVGFSWVDVANVDSLYLHSFSSGDKSHPESENICRMAEFLGLQMRFLKESRGREGEWYHEEHTGMKGMATMHHTRSLLKQSNLENKIPSS</sequence>
<dbReference type="EMBL" id="QJKJ01002821">
    <property type="protein sequence ID" value="RDY01172.1"/>
    <property type="molecule type" value="Genomic_DNA"/>
</dbReference>
<organism evidence="4 5">
    <name type="scientific">Mucuna pruriens</name>
    <name type="common">Velvet bean</name>
    <name type="synonym">Dolichos pruriens</name>
    <dbReference type="NCBI Taxonomy" id="157652"/>
    <lineage>
        <taxon>Eukaryota</taxon>
        <taxon>Viridiplantae</taxon>
        <taxon>Streptophyta</taxon>
        <taxon>Embryophyta</taxon>
        <taxon>Tracheophyta</taxon>
        <taxon>Spermatophyta</taxon>
        <taxon>Magnoliopsida</taxon>
        <taxon>eudicotyledons</taxon>
        <taxon>Gunneridae</taxon>
        <taxon>Pentapetalae</taxon>
        <taxon>rosids</taxon>
        <taxon>fabids</taxon>
        <taxon>Fabales</taxon>
        <taxon>Fabaceae</taxon>
        <taxon>Papilionoideae</taxon>
        <taxon>50 kb inversion clade</taxon>
        <taxon>NPAAA clade</taxon>
        <taxon>indigoferoid/millettioid clade</taxon>
        <taxon>Phaseoleae</taxon>
        <taxon>Mucuna</taxon>
    </lineage>
</organism>
<dbReference type="PANTHER" id="PTHR47926:SF524">
    <property type="entry name" value="(WILD MALAYSIAN BANANA) HYPOTHETICAL PROTEIN"/>
    <property type="match status" value="1"/>
</dbReference>
<dbReference type="InterPro" id="IPR011990">
    <property type="entry name" value="TPR-like_helical_dom_sf"/>
</dbReference>
<dbReference type="PROSITE" id="PS51375">
    <property type="entry name" value="PPR"/>
    <property type="match status" value="5"/>
</dbReference>
<dbReference type="Pfam" id="PF01535">
    <property type="entry name" value="PPR"/>
    <property type="match status" value="6"/>
</dbReference>
<feature type="repeat" description="PPR" evidence="3">
    <location>
        <begin position="579"/>
        <end position="614"/>
    </location>
</feature>
<gene>
    <name evidence="4" type="primary">PCMP-E40</name>
    <name evidence="4" type="ORF">CR513_15534</name>
</gene>
<dbReference type="Gene3D" id="1.25.40.10">
    <property type="entry name" value="Tetratricopeptide repeat domain"/>
    <property type="match status" value="5"/>
</dbReference>
<dbReference type="FunFam" id="1.25.40.10:FF:000205">
    <property type="entry name" value="Pentatricopeptide repeat-containing protein, mitochondrial"/>
    <property type="match status" value="1"/>
</dbReference>
<feature type="repeat" description="PPR" evidence="3">
    <location>
        <begin position="243"/>
        <end position="279"/>
    </location>
</feature>
<evidence type="ECO:0000313" key="4">
    <source>
        <dbReference type="EMBL" id="RDY01172.1"/>
    </source>
</evidence>
<dbReference type="Pfam" id="PF13041">
    <property type="entry name" value="PPR_2"/>
    <property type="match status" value="1"/>
</dbReference>
<name>A0A371HEH0_MUCPR</name>
<keyword evidence="5" id="KW-1185">Reference proteome</keyword>
<accession>A0A371HEH0</accession>
<evidence type="ECO:0000256" key="2">
    <source>
        <dbReference type="ARBA" id="ARBA00061659"/>
    </source>
</evidence>